<dbReference type="AlphaFoldDB" id="A0A7R9PIV5"/>
<sequence>MINFLAMPGIEPETLSSVGGHTTNGAKLHVNKPCSQSASNSSFSLGDFISNSSSQGKEKKKYKQRGKCSKVHTLSCPSERSTHYELWFFNEAFFKRVHAQRVSLADNKQLSHARYKFVTHICDFVTCNLIVLTNAFSEFVDEWQALALLFWSWLSHSLITDLDDLSGPPVVSFVSKRA</sequence>
<evidence type="ECO:0000313" key="1">
    <source>
        <dbReference type="EMBL" id="CAD7588130.1"/>
    </source>
</evidence>
<proteinExistence type="predicted"/>
<gene>
    <name evidence="1" type="ORF">TGEB3V08_LOCUS2236</name>
</gene>
<protein>
    <submittedName>
        <fullName evidence="1">Uncharacterized protein</fullName>
    </submittedName>
</protein>
<organism evidence="1">
    <name type="scientific">Timema genevievae</name>
    <name type="common">Walking stick</name>
    <dbReference type="NCBI Taxonomy" id="629358"/>
    <lineage>
        <taxon>Eukaryota</taxon>
        <taxon>Metazoa</taxon>
        <taxon>Ecdysozoa</taxon>
        <taxon>Arthropoda</taxon>
        <taxon>Hexapoda</taxon>
        <taxon>Insecta</taxon>
        <taxon>Pterygota</taxon>
        <taxon>Neoptera</taxon>
        <taxon>Polyneoptera</taxon>
        <taxon>Phasmatodea</taxon>
        <taxon>Timematodea</taxon>
        <taxon>Timematoidea</taxon>
        <taxon>Timematidae</taxon>
        <taxon>Timema</taxon>
    </lineage>
</organism>
<name>A0A7R9PIV5_TIMGE</name>
<reference evidence="1" key="1">
    <citation type="submission" date="2020-11" db="EMBL/GenBank/DDBJ databases">
        <authorList>
            <person name="Tran Van P."/>
        </authorList>
    </citation>
    <scope>NUCLEOTIDE SEQUENCE</scope>
</reference>
<dbReference type="EMBL" id="OE839668">
    <property type="protein sequence ID" value="CAD7588130.1"/>
    <property type="molecule type" value="Genomic_DNA"/>
</dbReference>
<accession>A0A7R9PIV5</accession>